<name>A0AA42CKA6_9HYPH</name>
<evidence type="ECO:0000313" key="2">
    <source>
        <dbReference type="EMBL" id="MCW6510354.1"/>
    </source>
</evidence>
<dbReference type="Pfam" id="PF08241">
    <property type="entry name" value="Methyltransf_11"/>
    <property type="match status" value="1"/>
</dbReference>
<dbReference type="RefSeq" id="WP_282586731.1">
    <property type="nucleotide sequence ID" value="NZ_JAMOIM010000015.1"/>
</dbReference>
<reference evidence="2" key="1">
    <citation type="submission" date="2022-05" db="EMBL/GenBank/DDBJ databases">
        <authorList>
            <person name="Pankratov T."/>
        </authorList>
    </citation>
    <scope>NUCLEOTIDE SEQUENCE</scope>
    <source>
        <strain evidence="2">BP6-180914</strain>
    </source>
</reference>
<dbReference type="PANTHER" id="PTHR43591:SF24">
    <property type="entry name" value="2-METHOXY-6-POLYPRENYL-1,4-BENZOQUINOL METHYLASE, MITOCHONDRIAL"/>
    <property type="match status" value="1"/>
</dbReference>
<dbReference type="Gene3D" id="3.40.50.150">
    <property type="entry name" value="Vaccinia Virus protein VP39"/>
    <property type="match status" value="1"/>
</dbReference>
<dbReference type="GO" id="GO:0032259">
    <property type="term" value="P:methylation"/>
    <property type="evidence" value="ECO:0007669"/>
    <property type="project" value="UniProtKB-KW"/>
</dbReference>
<dbReference type="InterPro" id="IPR013216">
    <property type="entry name" value="Methyltransf_11"/>
</dbReference>
<keyword evidence="2" id="KW-0808">Transferase</keyword>
<dbReference type="InterPro" id="IPR029063">
    <property type="entry name" value="SAM-dependent_MTases_sf"/>
</dbReference>
<gene>
    <name evidence="2" type="ORF">M8523_20255</name>
</gene>
<feature type="domain" description="Methyltransferase type 11" evidence="1">
    <location>
        <begin position="48"/>
        <end position="143"/>
    </location>
</feature>
<proteinExistence type="predicted"/>
<protein>
    <submittedName>
        <fullName evidence="2">Class I SAM-dependent methyltransferase</fullName>
    </submittedName>
</protein>
<accession>A0AA42CKA6</accession>
<keyword evidence="2" id="KW-0489">Methyltransferase</keyword>
<sequence length="256" mass="27647">MNETQHSFVADHYAPRASAYVASAVHSGGPDLDRIAEILRATAPARVLDLGCGGGHVSYHAAPHVGEVVACDLTPDMLDEVARTAAARGLSNITVQQAAAERLPFADASFDAVLCRFTVHHWHDRQAGLREARRVVKPGGFGVFIDVVSPAHPLLDTHLQAIELLRDASHVRNATAAELVTALEDAGWSATALSGRKMRMEFDSWTARTRTPDICKAALRHLQAHASAPVRRYFAIDAEGGFDLDSMLFEVTPSLL</sequence>
<evidence type="ECO:0000259" key="1">
    <source>
        <dbReference type="Pfam" id="PF08241"/>
    </source>
</evidence>
<dbReference type="CDD" id="cd02440">
    <property type="entry name" value="AdoMet_MTases"/>
    <property type="match status" value="1"/>
</dbReference>
<comment type="caution">
    <text evidence="2">The sequence shown here is derived from an EMBL/GenBank/DDBJ whole genome shotgun (WGS) entry which is preliminary data.</text>
</comment>
<dbReference type="EMBL" id="JAMOIM010000015">
    <property type="protein sequence ID" value="MCW6510354.1"/>
    <property type="molecule type" value="Genomic_DNA"/>
</dbReference>
<organism evidence="2 3">
    <name type="scientific">Lichenifustis flavocetrariae</name>
    <dbReference type="NCBI Taxonomy" id="2949735"/>
    <lineage>
        <taxon>Bacteria</taxon>
        <taxon>Pseudomonadati</taxon>
        <taxon>Pseudomonadota</taxon>
        <taxon>Alphaproteobacteria</taxon>
        <taxon>Hyphomicrobiales</taxon>
        <taxon>Lichenihabitantaceae</taxon>
        <taxon>Lichenifustis</taxon>
    </lineage>
</organism>
<dbReference type="SUPFAM" id="SSF53335">
    <property type="entry name" value="S-adenosyl-L-methionine-dependent methyltransferases"/>
    <property type="match status" value="1"/>
</dbReference>
<keyword evidence="3" id="KW-1185">Reference proteome</keyword>
<dbReference type="GO" id="GO:0008757">
    <property type="term" value="F:S-adenosylmethionine-dependent methyltransferase activity"/>
    <property type="evidence" value="ECO:0007669"/>
    <property type="project" value="InterPro"/>
</dbReference>
<evidence type="ECO:0000313" key="3">
    <source>
        <dbReference type="Proteomes" id="UP001165667"/>
    </source>
</evidence>
<dbReference type="AlphaFoldDB" id="A0AA42CKA6"/>
<dbReference type="PANTHER" id="PTHR43591">
    <property type="entry name" value="METHYLTRANSFERASE"/>
    <property type="match status" value="1"/>
</dbReference>
<dbReference type="Proteomes" id="UP001165667">
    <property type="component" value="Unassembled WGS sequence"/>
</dbReference>